<dbReference type="KEGG" id="abac:LuPra_04218"/>
<dbReference type="Proteomes" id="UP000076079">
    <property type="component" value="Chromosome"/>
</dbReference>
<dbReference type="SUPFAM" id="SSF50346">
    <property type="entry name" value="PRC-barrel domain"/>
    <property type="match status" value="1"/>
</dbReference>
<dbReference type="InterPro" id="IPR011961">
    <property type="entry name" value="RimM"/>
</dbReference>
<dbReference type="AlphaFoldDB" id="A0A143PT34"/>
<feature type="compositionally biased region" description="Basic residues" evidence="6">
    <location>
        <begin position="174"/>
        <end position="191"/>
    </location>
</feature>
<keyword evidence="3 5" id="KW-0698">rRNA processing</keyword>
<name>A0A143PT34_LUTPR</name>
<dbReference type="OrthoDB" id="9810331at2"/>
<feature type="compositionally biased region" description="Gly residues" evidence="6">
    <location>
        <begin position="193"/>
        <end position="208"/>
    </location>
</feature>
<evidence type="ECO:0000259" key="7">
    <source>
        <dbReference type="Pfam" id="PF01782"/>
    </source>
</evidence>
<dbReference type="InterPro" id="IPR002676">
    <property type="entry name" value="RimM_N"/>
</dbReference>
<dbReference type="SUPFAM" id="SSF50447">
    <property type="entry name" value="Translation proteins"/>
    <property type="match status" value="1"/>
</dbReference>
<comment type="subunit">
    <text evidence="5">Binds ribosomal protein uS19.</text>
</comment>
<evidence type="ECO:0000259" key="8">
    <source>
        <dbReference type="Pfam" id="PF05239"/>
    </source>
</evidence>
<dbReference type="PANTHER" id="PTHR33692:SF1">
    <property type="entry name" value="RIBOSOME MATURATION FACTOR RIMM"/>
    <property type="match status" value="1"/>
</dbReference>
<evidence type="ECO:0000256" key="1">
    <source>
        <dbReference type="ARBA" id="ARBA00022490"/>
    </source>
</evidence>
<dbReference type="InterPro" id="IPR009000">
    <property type="entry name" value="Transl_B-barrel_sf"/>
</dbReference>
<dbReference type="GO" id="GO:0042274">
    <property type="term" value="P:ribosomal small subunit biogenesis"/>
    <property type="evidence" value="ECO:0007669"/>
    <property type="project" value="UniProtKB-UniRule"/>
</dbReference>
<keyword evidence="1 5" id="KW-0963">Cytoplasm</keyword>
<dbReference type="GO" id="GO:0006364">
    <property type="term" value="P:rRNA processing"/>
    <property type="evidence" value="ECO:0007669"/>
    <property type="project" value="UniProtKB-UniRule"/>
</dbReference>
<proteinExistence type="inferred from homology"/>
<reference evidence="9 10" key="1">
    <citation type="journal article" date="2016" name="Genome Announc.">
        <title>First Complete Genome Sequence of a Subdivision 6 Acidobacterium Strain.</title>
        <authorList>
            <person name="Huang S."/>
            <person name="Vieira S."/>
            <person name="Bunk B."/>
            <person name="Riedel T."/>
            <person name="Sproer C."/>
            <person name="Overmann J."/>
        </authorList>
    </citation>
    <scope>NUCLEOTIDE SEQUENCE [LARGE SCALE GENOMIC DNA]</scope>
    <source>
        <strain evidence="10">DSM 100886 HEG_-6_39</strain>
    </source>
</reference>
<keyword evidence="4 5" id="KW-0143">Chaperone</keyword>
<gene>
    <name evidence="5 9" type="primary">rimM</name>
    <name evidence="9" type="ORF">LuPra_04218</name>
</gene>
<organism evidence="9 10">
    <name type="scientific">Luteitalea pratensis</name>
    <dbReference type="NCBI Taxonomy" id="1855912"/>
    <lineage>
        <taxon>Bacteria</taxon>
        <taxon>Pseudomonadati</taxon>
        <taxon>Acidobacteriota</taxon>
        <taxon>Vicinamibacteria</taxon>
        <taxon>Vicinamibacterales</taxon>
        <taxon>Vicinamibacteraceae</taxon>
        <taxon>Luteitalea</taxon>
    </lineage>
</organism>
<dbReference type="NCBIfam" id="TIGR02273">
    <property type="entry name" value="16S_RimM"/>
    <property type="match status" value="1"/>
</dbReference>
<dbReference type="PANTHER" id="PTHR33692">
    <property type="entry name" value="RIBOSOME MATURATION FACTOR RIMM"/>
    <property type="match status" value="1"/>
</dbReference>
<reference evidence="10" key="2">
    <citation type="submission" date="2016-04" db="EMBL/GenBank/DDBJ databases">
        <title>First Complete Genome Sequence of a Subdivision 6 Acidobacterium.</title>
        <authorList>
            <person name="Huang S."/>
            <person name="Vieira S."/>
            <person name="Bunk B."/>
            <person name="Riedel T."/>
            <person name="Sproeer C."/>
            <person name="Overmann J."/>
        </authorList>
    </citation>
    <scope>NUCLEOTIDE SEQUENCE [LARGE SCALE GENOMIC DNA]</scope>
    <source>
        <strain evidence="10">DSM 100886 HEG_-6_39</strain>
    </source>
</reference>
<keyword evidence="10" id="KW-1185">Reference proteome</keyword>
<dbReference type="GO" id="GO:0005840">
    <property type="term" value="C:ribosome"/>
    <property type="evidence" value="ECO:0007669"/>
    <property type="project" value="InterPro"/>
</dbReference>
<evidence type="ECO:0000256" key="3">
    <source>
        <dbReference type="ARBA" id="ARBA00022552"/>
    </source>
</evidence>
<evidence type="ECO:0000256" key="4">
    <source>
        <dbReference type="ARBA" id="ARBA00023186"/>
    </source>
</evidence>
<dbReference type="EMBL" id="CP015136">
    <property type="protein sequence ID" value="AMY10974.1"/>
    <property type="molecule type" value="Genomic_DNA"/>
</dbReference>
<dbReference type="InterPro" id="IPR011033">
    <property type="entry name" value="PRC_barrel-like_sf"/>
</dbReference>
<keyword evidence="2 5" id="KW-0690">Ribosome biogenesis</keyword>
<dbReference type="STRING" id="1855912.LuPra_04218"/>
<sequence length="208" mass="22809">MERWEDMVLVGRIARPHGLRGDVLIAPETDFPEVRFAEGAALFARRDETLVALEIDRSRVHAGKLLVGFRGLERIEDVEGLGRELRIPESALVPLPEGEYYWYQYVGAPVQTEAGESVGTVVRVEPTGGSGMLVVQRGTDEVQIPLTPSMCPVLRPDLIVVRPPEGLLDLNTRGPKRRAHRHRDHLPRHGAGRPPGGDPGAGGGQRTD</sequence>
<dbReference type="Pfam" id="PF05239">
    <property type="entry name" value="PRC"/>
    <property type="match status" value="1"/>
</dbReference>
<accession>A0A143PT34</accession>
<comment type="subcellular location">
    <subcellularLocation>
        <location evidence="5">Cytoplasm</location>
    </subcellularLocation>
</comment>
<dbReference type="RefSeq" id="WP_110172565.1">
    <property type="nucleotide sequence ID" value="NZ_CP015136.1"/>
</dbReference>
<dbReference type="HAMAP" id="MF_00014">
    <property type="entry name" value="Ribosome_mat_RimM"/>
    <property type="match status" value="1"/>
</dbReference>
<protein>
    <recommendedName>
        <fullName evidence="5">Ribosome maturation factor RimM</fullName>
    </recommendedName>
</protein>
<dbReference type="InterPro" id="IPR036976">
    <property type="entry name" value="RimM_N_sf"/>
</dbReference>
<dbReference type="GO" id="GO:0005737">
    <property type="term" value="C:cytoplasm"/>
    <property type="evidence" value="ECO:0007669"/>
    <property type="project" value="UniProtKB-SubCell"/>
</dbReference>
<dbReference type="Gene3D" id="2.40.30.60">
    <property type="entry name" value="RimM"/>
    <property type="match status" value="1"/>
</dbReference>
<comment type="function">
    <text evidence="5">An accessory protein needed during the final step in the assembly of 30S ribosomal subunit, possibly for assembly of the head region. Essential for efficient processing of 16S rRNA. May be needed both before and after RbfA during the maturation of 16S rRNA. It has affinity for free ribosomal 30S subunits but not for 70S ribosomes.</text>
</comment>
<dbReference type="Gene3D" id="2.30.30.240">
    <property type="entry name" value="PRC-barrel domain"/>
    <property type="match status" value="1"/>
</dbReference>
<evidence type="ECO:0000256" key="6">
    <source>
        <dbReference type="SAM" id="MobiDB-lite"/>
    </source>
</evidence>
<comment type="domain">
    <text evidence="5">The PRC barrel domain binds ribosomal protein uS19.</text>
</comment>
<evidence type="ECO:0000256" key="2">
    <source>
        <dbReference type="ARBA" id="ARBA00022517"/>
    </source>
</evidence>
<feature type="region of interest" description="Disordered" evidence="6">
    <location>
        <begin position="166"/>
        <end position="208"/>
    </location>
</feature>
<dbReference type="GO" id="GO:0043022">
    <property type="term" value="F:ribosome binding"/>
    <property type="evidence" value="ECO:0007669"/>
    <property type="project" value="InterPro"/>
</dbReference>
<evidence type="ECO:0000313" key="9">
    <source>
        <dbReference type="EMBL" id="AMY10974.1"/>
    </source>
</evidence>
<dbReference type="Pfam" id="PF01782">
    <property type="entry name" value="RimM"/>
    <property type="match status" value="1"/>
</dbReference>
<feature type="domain" description="PRC-barrel" evidence="8">
    <location>
        <begin position="97"/>
        <end position="167"/>
    </location>
</feature>
<comment type="similarity">
    <text evidence="5">Belongs to the RimM family.</text>
</comment>
<feature type="domain" description="RimM N-terminal" evidence="7">
    <location>
        <begin position="10"/>
        <end position="90"/>
    </location>
</feature>
<evidence type="ECO:0000256" key="5">
    <source>
        <dbReference type="HAMAP-Rule" id="MF_00014"/>
    </source>
</evidence>
<dbReference type="InterPro" id="IPR027275">
    <property type="entry name" value="PRC-brl_dom"/>
</dbReference>
<evidence type="ECO:0000313" key="10">
    <source>
        <dbReference type="Proteomes" id="UP000076079"/>
    </source>
</evidence>